<dbReference type="PANTHER" id="PTHR30154:SF34">
    <property type="entry name" value="TRANSCRIPTIONAL REGULATOR AZLB"/>
    <property type="match status" value="1"/>
</dbReference>
<name>E6N8U2_CALS0</name>
<dbReference type="GO" id="GO:0043200">
    <property type="term" value="P:response to amino acid"/>
    <property type="evidence" value="ECO:0007669"/>
    <property type="project" value="TreeGrafter"/>
</dbReference>
<dbReference type="PANTHER" id="PTHR30154">
    <property type="entry name" value="LEUCINE-RESPONSIVE REGULATORY PROTEIN"/>
    <property type="match status" value="1"/>
</dbReference>
<dbReference type="BioCyc" id="CCAL311458:G131R-1588-MONOMER"/>
<proteinExistence type="predicted"/>
<dbReference type="InterPro" id="IPR011008">
    <property type="entry name" value="Dimeric_a/b-barrel"/>
</dbReference>
<dbReference type="EMBL" id="AP011872">
    <property type="protein sequence ID" value="BAJ48741.1"/>
    <property type="molecule type" value="Genomic_DNA"/>
</dbReference>
<dbReference type="EMBL" id="AP011871">
    <property type="protein sequence ID" value="BAJ48711.1"/>
    <property type="molecule type" value="Genomic_DNA"/>
</dbReference>
<dbReference type="InterPro" id="IPR019887">
    <property type="entry name" value="Tscrpt_reg_AsnC/Lrp_C"/>
</dbReference>
<dbReference type="GO" id="GO:0005829">
    <property type="term" value="C:cytosol"/>
    <property type="evidence" value="ECO:0007669"/>
    <property type="project" value="TreeGrafter"/>
</dbReference>
<accession>E6N8U2</accession>
<dbReference type="Proteomes" id="UP000008120">
    <property type="component" value="Chromosome"/>
</dbReference>
<gene>
    <name evidence="4" type="ORF">CSUB_C1563</name>
    <name evidence="3" type="ORF">HGMM_F05B08C23</name>
    <name evidence="2" type="ORF">HGMM_F40F12C36</name>
</gene>
<protein>
    <submittedName>
        <fullName evidence="2">Transcriptional regulator, AsnC family</fullName>
    </submittedName>
</protein>
<sequence>MSVGGVKAIVHIFVESNSIEKVAKQVSKLDEVLDVYEVTGEFDLILLVQTSDIRGFREFLKNKILSVQGVKSAVTSIVLYTHKKGGEETGE</sequence>
<feature type="domain" description="Transcription regulator AsnC/Lrp ligand binding" evidence="1">
    <location>
        <begin position="10"/>
        <end position="79"/>
    </location>
</feature>
<dbReference type="STRING" id="311458.CSUB_C1563"/>
<dbReference type="SUPFAM" id="SSF54909">
    <property type="entry name" value="Dimeric alpha+beta barrel"/>
    <property type="match status" value="1"/>
</dbReference>
<dbReference type="AlphaFoldDB" id="E6N8U2"/>
<evidence type="ECO:0000259" key="1">
    <source>
        <dbReference type="Pfam" id="PF01037"/>
    </source>
</evidence>
<evidence type="ECO:0000313" key="2">
    <source>
        <dbReference type="EMBL" id="BAJ48711.1"/>
    </source>
</evidence>
<reference evidence="2 5" key="2">
    <citation type="journal article" date="2011" name="Nucleic Acids Res.">
        <title>Insights into the evolution of Archaea and eukaryotic protein modifier systems revealed by the genome of a novel archaeal group.</title>
        <authorList>
            <person name="Nunoura T."/>
            <person name="Takaki Y."/>
            <person name="Kakuta J."/>
            <person name="Nishi S."/>
            <person name="Sugahara J."/>
            <person name="Kazama H."/>
            <person name="Chee G."/>
            <person name="Hattori M."/>
            <person name="Kanai A."/>
            <person name="Atomi H."/>
            <person name="Takai K."/>
            <person name="Takami H."/>
        </authorList>
    </citation>
    <scope>NUCLEOTIDE SEQUENCE [LARGE SCALE GENOMIC DNA]</scope>
</reference>
<dbReference type="Pfam" id="PF01037">
    <property type="entry name" value="AsnC_trans_reg"/>
    <property type="match status" value="1"/>
</dbReference>
<reference evidence="2 5" key="1">
    <citation type="journal article" date="2005" name="Environ. Microbiol.">
        <title>Genetic and functional properties of uncultivated thermophilic crenarchaeotes from a subsurface gold mine as revealed by analysis of genome fragments.</title>
        <authorList>
            <person name="Nunoura T."/>
            <person name="Hirayama H."/>
            <person name="Takami H."/>
            <person name="Oida H."/>
            <person name="Nishi S."/>
            <person name="Shimamura S."/>
            <person name="Suzuki Y."/>
            <person name="Inagaki F."/>
            <person name="Takai K."/>
            <person name="Nealson K.H."/>
            <person name="Horikoshi K."/>
        </authorList>
    </citation>
    <scope>NUCLEOTIDE SEQUENCE [LARGE SCALE GENOMIC DNA]</scope>
</reference>
<organism evidence="2 5">
    <name type="scientific">Caldiarchaeum subterraneum</name>
    <dbReference type="NCBI Taxonomy" id="311458"/>
    <lineage>
        <taxon>Archaea</taxon>
        <taxon>Nitrososphaerota</taxon>
        <taxon>Candidatus Caldarchaeales</taxon>
        <taxon>Candidatus Caldarchaeaceae</taxon>
        <taxon>Candidatus Caldarchaeum</taxon>
    </lineage>
</organism>
<dbReference type="KEGG" id="csu:CSUB_C1563"/>
<evidence type="ECO:0000313" key="3">
    <source>
        <dbReference type="EMBL" id="BAJ48741.1"/>
    </source>
</evidence>
<dbReference type="EMBL" id="BA000048">
    <property type="protein sequence ID" value="BAJ51414.1"/>
    <property type="molecule type" value="Genomic_DNA"/>
</dbReference>
<evidence type="ECO:0000313" key="5">
    <source>
        <dbReference type="Proteomes" id="UP000008120"/>
    </source>
</evidence>
<dbReference type="GO" id="GO:0043565">
    <property type="term" value="F:sequence-specific DNA binding"/>
    <property type="evidence" value="ECO:0007669"/>
    <property type="project" value="TreeGrafter"/>
</dbReference>
<dbReference type="Gene3D" id="3.30.70.920">
    <property type="match status" value="1"/>
</dbReference>
<evidence type="ECO:0000313" key="4">
    <source>
        <dbReference type="EMBL" id="BAJ51414.1"/>
    </source>
</evidence>